<name>A0A1C6UW84_9ACTN</name>
<dbReference type="PANTHER" id="PTHR11803">
    <property type="entry name" value="2-IMINOBUTANOATE/2-IMINOPROPANOATE DEAMINASE RIDA"/>
    <property type="match status" value="1"/>
</dbReference>
<reference evidence="3" key="1">
    <citation type="submission" date="2016-06" db="EMBL/GenBank/DDBJ databases">
        <authorList>
            <person name="Varghese N."/>
            <person name="Submissions Spin"/>
        </authorList>
    </citation>
    <scope>NUCLEOTIDE SEQUENCE [LARGE SCALE GENOMIC DNA]</scope>
    <source>
        <strain evidence="3">DSM 44814</strain>
    </source>
</reference>
<evidence type="ECO:0000256" key="1">
    <source>
        <dbReference type="ARBA" id="ARBA00010552"/>
    </source>
</evidence>
<dbReference type="InterPro" id="IPR035959">
    <property type="entry name" value="RutC-like_sf"/>
</dbReference>
<organism evidence="2 3">
    <name type="scientific">Micromonospora eburnea</name>
    <dbReference type="NCBI Taxonomy" id="227316"/>
    <lineage>
        <taxon>Bacteria</taxon>
        <taxon>Bacillati</taxon>
        <taxon>Actinomycetota</taxon>
        <taxon>Actinomycetes</taxon>
        <taxon>Micromonosporales</taxon>
        <taxon>Micromonosporaceae</taxon>
        <taxon>Micromonospora</taxon>
    </lineage>
</organism>
<keyword evidence="3" id="KW-1185">Reference proteome</keyword>
<dbReference type="Pfam" id="PF01042">
    <property type="entry name" value="Ribonuc_L-PSP"/>
    <property type="match status" value="1"/>
</dbReference>
<proteinExistence type="inferred from homology"/>
<dbReference type="InterPro" id="IPR006175">
    <property type="entry name" value="YjgF/YER057c/UK114"/>
</dbReference>
<dbReference type="OrthoDB" id="8684161at2"/>
<dbReference type="RefSeq" id="WP_091119889.1">
    <property type="nucleotide sequence ID" value="NZ_FMHY01000002.1"/>
</dbReference>
<dbReference type="GO" id="GO:0005829">
    <property type="term" value="C:cytosol"/>
    <property type="evidence" value="ECO:0007669"/>
    <property type="project" value="TreeGrafter"/>
</dbReference>
<sequence>MGLHTDRRIITTADAPPPAGTYSQAVCAGGLVHVAGQTPRLPDGTRLNDAPFETQARQTLTNLEAIAQAAGSSLAEAAFCTVYLTDVEQRGTFDSIWAEFVGAVPPSRAIVQSNLPGFSVEITAVLPCRCA</sequence>
<dbReference type="CDD" id="cd00448">
    <property type="entry name" value="YjgF_YER057c_UK114_family"/>
    <property type="match status" value="1"/>
</dbReference>
<evidence type="ECO:0000313" key="2">
    <source>
        <dbReference type="EMBL" id="SCL58305.1"/>
    </source>
</evidence>
<dbReference type="GO" id="GO:0019239">
    <property type="term" value="F:deaminase activity"/>
    <property type="evidence" value="ECO:0007669"/>
    <property type="project" value="TreeGrafter"/>
</dbReference>
<dbReference type="Gene3D" id="3.30.1330.40">
    <property type="entry name" value="RutC-like"/>
    <property type="match status" value="1"/>
</dbReference>
<dbReference type="PANTHER" id="PTHR11803:SF58">
    <property type="entry name" value="PROTEIN HMF1-RELATED"/>
    <property type="match status" value="1"/>
</dbReference>
<comment type="similarity">
    <text evidence="1">Belongs to the RutC family.</text>
</comment>
<gene>
    <name evidence="2" type="ORF">GA0070604_3802</name>
</gene>
<accession>A0A1C6UW84</accession>
<dbReference type="Proteomes" id="UP000199696">
    <property type="component" value="Unassembled WGS sequence"/>
</dbReference>
<dbReference type="SUPFAM" id="SSF55298">
    <property type="entry name" value="YjgF-like"/>
    <property type="match status" value="1"/>
</dbReference>
<dbReference type="EMBL" id="FMHY01000002">
    <property type="protein sequence ID" value="SCL58305.1"/>
    <property type="molecule type" value="Genomic_DNA"/>
</dbReference>
<dbReference type="AlphaFoldDB" id="A0A1C6UW84"/>
<protein>
    <submittedName>
        <fullName evidence="2">Reactive intermediate/imine deaminase</fullName>
    </submittedName>
</protein>
<dbReference type="STRING" id="227316.GA0070604_3802"/>
<evidence type="ECO:0000313" key="3">
    <source>
        <dbReference type="Proteomes" id="UP000199696"/>
    </source>
</evidence>